<feature type="transmembrane region" description="Helical" evidence="2">
    <location>
        <begin position="448"/>
        <end position="466"/>
    </location>
</feature>
<name>A0A0E0DVX5_9ORYZ</name>
<dbReference type="eggNOG" id="ENOG502QSWW">
    <property type="taxonomic scope" value="Eukaryota"/>
</dbReference>
<feature type="transmembrane region" description="Helical" evidence="2">
    <location>
        <begin position="31"/>
        <end position="53"/>
    </location>
</feature>
<dbReference type="InterPro" id="IPR025315">
    <property type="entry name" value="DUF4220"/>
</dbReference>
<dbReference type="Pfam" id="PF04578">
    <property type="entry name" value="DUF594"/>
    <property type="match status" value="1"/>
</dbReference>
<feature type="region of interest" description="Disordered" evidence="1">
    <location>
        <begin position="209"/>
        <end position="237"/>
    </location>
</feature>
<reference evidence="4" key="1">
    <citation type="submission" date="2015-04" db="UniProtKB">
        <authorList>
            <consortium name="EnsemblPlants"/>
        </authorList>
    </citation>
    <scope>IDENTIFICATION</scope>
</reference>
<accession>A0A0E0DVX5</accession>
<evidence type="ECO:0000313" key="5">
    <source>
        <dbReference type="Proteomes" id="UP000008021"/>
    </source>
</evidence>
<reference evidence="4" key="2">
    <citation type="submission" date="2018-05" db="EMBL/GenBank/DDBJ databases">
        <title>OmerRS3 (Oryza meridionalis Reference Sequence Version 3).</title>
        <authorList>
            <person name="Zhang J."/>
            <person name="Kudrna D."/>
            <person name="Lee S."/>
            <person name="Talag J."/>
            <person name="Welchert J."/>
            <person name="Wing R.A."/>
        </authorList>
    </citation>
    <scope>NUCLEOTIDE SEQUENCE [LARGE SCALE GENOMIC DNA]</scope>
    <source>
        <strain evidence="4">cv. OR44</strain>
    </source>
</reference>
<dbReference type="AlphaFoldDB" id="A0A0E0DVX5"/>
<proteinExistence type="predicted"/>
<dbReference type="InterPro" id="IPR007658">
    <property type="entry name" value="DUF594"/>
</dbReference>
<evidence type="ECO:0000313" key="4">
    <source>
        <dbReference type="EnsemblPlants" id="OMERI06G01220.1"/>
    </source>
</evidence>
<evidence type="ECO:0000256" key="1">
    <source>
        <dbReference type="SAM" id="MobiDB-lite"/>
    </source>
</evidence>
<evidence type="ECO:0000256" key="2">
    <source>
        <dbReference type="SAM" id="Phobius"/>
    </source>
</evidence>
<sequence length="815" mass="91559">MMANYSYCNNVLEKSVSGNFTYVDTTSEASMASASVFMFVLAGFFFNLNLFGGLSNVGAILGPRVRLLFTSSLSLFLPVMSYLFSEAKNTATVGVKDVIEARMNAGQQNADLSFMAGVILIWMLLVELIRKKVDEIAMRGYSGTIHRAGRVAWLGGLVFFNIHSSGRRAVFGVLWVLCATKLVQRIAFTEVAKRSYSCGKNPRIITSYMSSSSSDDDDDDSEPKPQPQLQPRHHQRLEMKKRIIQQQGSESEDAMLKLCRYIVMGEEDLDVKATADGYKVRDTRDSLVTVGDIWLCDDDERKFIGDELRRLSLSFALFKLLRRRFEHLPEMSAVETNECRDIVFKGLYKKEGAAAVFEVMNSEINFLIEYYHSVVPVVLASPFFFLANYFLLPVVVAGVCLMTVILCGGGDVQYIFGSINKDNSVLSSGILNTTICLLLTATKMASSFFGIINLAVTFLLYTIYVYEEVWEFFVFLLSNWFAVSLLCDYVAKRRNSAFRAFLRCVMRVRRCFSSHPRHSSSFKQFSALNLRWPPLNLAMPTALMQLLVSTKPVPIQVKHSILNSLAVHCGYVVHPHPPTPLPNDAAAAAAAHRLLISNGTSGLAAAAGRTDDQLQLSRACKSDSIAELILIWHIATGLLERTSPPKKMSESTRDHFIVATTLSRYCAYLVAFQPDLLPDYSEKVEELFVDMKTELKDRLGCYHYYFSQGRKRANAIVKGNDDNNKKKKQGSVHEGAELATLLQDQDYDNNSMWKLLAEVWTEMVVYVAPSNEEERIMAHKNVLWQGGEFVTVLWALMTHTGITRDRHEIAVQNHP</sequence>
<dbReference type="HOGENOM" id="CLU_008762_0_1_1"/>
<feature type="transmembrane region" description="Helical" evidence="2">
    <location>
        <begin position="472"/>
        <end position="491"/>
    </location>
</feature>
<keyword evidence="5" id="KW-1185">Reference proteome</keyword>
<organism evidence="4">
    <name type="scientific">Oryza meridionalis</name>
    <dbReference type="NCBI Taxonomy" id="40149"/>
    <lineage>
        <taxon>Eukaryota</taxon>
        <taxon>Viridiplantae</taxon>
        <taxon>Streptophyta</taxon>
        <taxon>Embryophyta</taxon>
        <taxon>Tracheophyta</taxon>
        <taxon>Spermatophyta</taxon>
        <taxon>Magnoliopsida</taxon>
        <taxon>Liliopsida</taxon>
        <taxon>Poales</taxon>
        <taxon>Poaceae</taxon>
        <taxon>BOP clade</taxon>
        <taxon>Oryzoideae</taxon>
        <taxon>Oryzeae</taxon>
        <taxon>Oryzinae</taxon>
        <taxon>Oryza</taxon>
    </lineage>
</organism>
<feature type="transmembrane region" description="Helical" evidence="2">
    <location>
        <begin position="383"/>
        <end position="405"/>
    </location>
</feature>
<keyword evidence="2" id="KW-0472">Membrane</keyword>
<feature type="transmembrane region" description="Helical" evidence="2">
    <location>
        <begin position="65"/>
        <end position="84"/>
    </location>
</feature>
<dbReference type="EnsemblPlants" id="OMERI06G01220.1">
    <property type="protein sequence ID" value="OMERI06G01220.1"/>
    <property type="gene ID" value="OMERI06G01220"/>
</dbReference>
<dbReference type="Gramene" id="OMERI06G01220.1">
    <property type="protein sequence ID" value="OMERI06G01220.1"/>
    <property type="gene ID" value="OMERI06G01220"/>
</dbReference>
<dbReference type="Proteomes" id="UP000008021">
    <property type="component" value="Chromosome 6"/>
</dbReference>
<feature type="transmembrane region" description="Helical" evidence="2">
    <location>
        <begin position="112"/>
        <end position="129"/>
    </location>
</feature>
<dbReference type="Pfam" id="PF13968">
    <property type="entry name" value="DUF4220"/>
    <property type="match status" value="1"/>
</dbReference>
<dbReference type="PANTHER" id="PTHR31325">
    <property type="entry name" value="OS01G0798800 PROTEIN-RELATED"/>
    <property type="match status" value="1"/>
</dbReference>
<evidence type="ECO:0000259" key="3">
    <source>
        <dbReference type="Pfam" id="PF13968"/>
    </source>
</evidence>
<protein>
    <recommendedName>
        <fullName evidence="3">DUF4220 domain-containing protein</fullName>
    </recommendedName>
</protein>
<keyword evidence="2" id="KW-1133">Transmembrane helix</keyword>
<keyword evidence="2" id="KW-0812">Transmembrane</keyword>
<feature type="domain" description="DUF4220" evidence="3">
    <location>
        <begin position="157"/>
        <end position="528"/>
    </location>
</feature>
<dbReference type="STRING" id="40149.A0A0E0DVX5"/>